<gene>
    <name evidence="3" type="ORF">NCTC9935_00847</name>
</gene>
<name>A0A2X0U0S6_9ACTO</name>
<feature type="compositionally biased region" description="Low complexity" evidence="1">
    <location>
        <begin position="38"/>
        <end position="51"/>
    </location>
</feature>
<keyword evidence="4" id="KW-1185">Reference proteome</keyword>
<dbReference type="Proteomes" id="UP000250192">
    <property type="component" value="Unassembled WGS sequence"/>
</dbReference>
<evidence type="ECO:0000256" key="2">
    <source>
        <dbReference type="SAM" id="SignalP"/>
    </source>
</evidence>
<keyword evidence="2" id="KW-0732">Signal</keyword>
<evidence type="ECO:0008006" key="5">
    <source>
        <dbReference type="Google" id="ProtNLM"/>
    </source>
</evidence>
<feature type="compositionally biased region" description="Polar residues" evidence="1">
    <location>
        <begin position="25"/>
        <end position="37"/>
    </location>
</feature>
<evidence type="ECO:0000256" key="1">
    <source>
        <dbReference type="SAM" id="MobiDB-lite"/>
    </source>
</evidence>
<feature type="chain" id="PRO_5039647920" description="Lipoprotein" evidence="2">
    <location>
        <begin position="23"/>
        <end position="161"/>
    </location>
</feature>
<dbReference type="PROSITE" id="PS51257">
    <property type="entry name" value="PROKAR_LIPOPROTEIN"/>
    <property type="match status" value="1"/>
</dbReference>
<dbReference type="GeneID" id="93758312"/>
<feature type="region of interest" description="Disordered" evidence="1">
    <location>
        <begin position="25"/>
        <end position="56"/>
    </location>
</feature>
<dbReference type="AlphaFoldDB" id="A0A2X0U0S6"/>
<evidence type="ECO:0000313" key="4">
    <source>
        <dbReference type="Proteomes" id="UP000250192"/>
    </source>
</evidence>
<dbReference type="EMBL" id="UAPR01000002">
    <property type="protein sequence ID" value="SPT55349.1"/>
    <property type="molecule type" value="Genomic_DNA"/>
</dbReference>
<accession>A0A2X0U0S6</accession>
<organism evidence="3 4">
    <name type="scientific">Schaalia odontolytica</name>
    <dbReference type="NCBI Taxonomy" id="1660"/>
    <lineage>
        <taxon>Bacteria</taxon>
        <taxon>Bacillati</taxon>
        <taxon>Actinomycetota</taxon>
        <taxon>Actinomycetes</taxon>
        <taxon>Actinomycetales</taxon>
        <taxon>Actinomycetaceae</taxon>
        <taxon>Schaalia</taxon>
    </lineage>
</organism>
<dbReference type="RefSeq" id="WP_111823378.1">
    <property type="nucleotide sequence ID" value="NZ_CBDERX010000071.1"/>
</dbReference>
<proteinExistence type="predicted"/>
<feature type="signal peptide" evidence="2">
    <location>
        <begin position="1"/>
        <end position="22"/>
    </location>
</feature>
<protein>
    <recommendedName>
        <fullName evidence="5">Lipoprotein</fullName>
    </recommendedName>
</protein>
<reference evidence="3 4" key="1">
    <citation type="submission" date="2018-06" db="EMBL/GenBank/DDBJ databases">
        <authorList>
            <consortium name="Pathogen Informatics"/>
            <person name="Doyle S."/>
        </authorList>
    </citation>
    <scope>NUCLEOTIDE SEQUENCE [LARGE SCALE GENOMIC DNA]</scope>
    <source>
        <strain evidence="3 4">NCTC9935</strain>
    </source>
</reference>
<sequence length="161" mass="16655">MKRRLAAALLIATLPLGLAACANTKSESAPAASSTQKPTPSESASTSAAPTQKADAQSQKEACGIIVSGLKPLLNLNLADPEQREEGLAQLIEALSSDKITNSEVKAAADTAVADGKALQDFIAANADSEVTEEVEAEAQQLQSTFLTSVRALRTMCTANK</sequence>
<evidence type="ECO:0000313" key="3">
    <source>
        <dbReference type="EMBL" id="SPT55349.1"/>
    </source>
</evidence>